<dbReference type="Proteomes" id="UP000827092">
    <property type="component" value="Unassembled WGS sequence"/>
</dbReference>
<dbReference type="AlphaFoldDB" id="A0AAV6TPE9"/>
<dbReference type="InterPro" id="IPR048365">
    <property type="entry name" value="TNP-like_RNaseH_N"/>
</dbReference>
<protein>
    <recommendedName>
        <fullName evidence="1">Transposable element P transposase-like RNase H domain-containing protein</fullName>
    </recommendedName>
</protein>
<evidence type="ECO:0000259" key="1">
    <source>
        <dbReference type="Pfam" id="PF21787"/>
    </source>
</evidence>
<comment type="caution">
    <text evidence="2">The sequence shown here is derived from an EMBL/GenBank/DDBJ whole genome shotgun (WGS) entry which is preliminary data.</text>
</comment>
<evidence type="ECO:0000313" key="2">
    <source>
        <dbReference type="EMBL" id="KAG8173648.1"/>
    </source>
</evidence>
<organism evidence="2 3">
    <name type="scientific">Oedothorax gibbosus</name>
    <dbReference type="NCBI Taxonomy" id="931172"/>
    <lineage>
        <taxon>Eukaryota</taxon>
        <taxon>Metazoa</taxon>
        <taxon>Ecdysozoa</taxon>
        <taxon>Arthropoda</taxon>
        <taxon>Chelicerata</taxon>
        <taxon>Arachnida</taxon>
        <taxon>Araneae</taxon>
        <taxon>Araneomorphae</taxon>
        <taxon>Entelegynae</taxon>
        <taxon>Araneoidea</taxon>
        <taxon>Linyphiidae</taxon>
        <taxon>Erigoninae</taxon>
        <taxon>Oedothorax</taxon>
    </lineage>
</organism>
<proteinExistence type="predicted"/>
<evidence type="ECO:0000313" key="3">
    <source>
        <dbReference type="Proteomes" id="UP000827092"/>
    </source>
</evidence>
<sequence length="163" mass="18278">MSLPHPAMLRTWVSTANCFPGFLDESHAYIKSIAEQQETALDCALIIDSMSIRKQILWDKSRSKYAGYVECAGIVEGSEPSVASEALVFLLVSMSMKFKVPIAYFFVDKINSAVLSQLINVCLTITFKMSERHKRRKTKALVDKHMLDLQEASEPSTESSSHE</sequence>
<dbReference type="Pfam" id="PF21787">
    <property type="entry name" value="TNP-like_RNaseH_N"/>
    <property type="match status" value="1"/>
</dbReference>
<accession>A0AAV6TPE9</accession>
<name>A0AAV6TPE9_9ARAC</name>
<gene>
    <name evidence="2" type="ORF">JTE90_025292</name>
</gene>
<keyword evidence="3" id="KW-1185">Reference proteome</keyword>
<reference evidence="2 3" key="1">
    <citation type="journal article" date="2022" name="Nat. Ecol. Evol.">
        <title>A masculinizing supergene underlies an exaggerated male reproductive morph in a spider.</title>
        <authorList>
            <person name="Hendrickx F."/>
            <person name="De Corte Z."/>
            <person name="Sonet G."/>
            <person name="Van Belleghem S.M."/>
            <person name="Kostlbacher S."/>
            <person name="Vangestel C."/>
        </authorList>
    </citation>
    <scope>NUCLEOTIDE SEQUENCE [LARGE SCALE GENOMIC DNA]</scope>
    <source>
        <strain evidence="2">W744_W776</strain>
    </source>
</reference>
<dbReference type="EMBL" id="JAFNEN010001569">
    <property type="protein sequence ID" value="KAG8173648.1"/>
    <property type="molecule type" value="Genomic_DNA"/>
</dbReference>
<feature type="domain" description="Transposable element P transposase-like RNase H" evidence="1">
    <location>
        <begin position="19"/>
        <end position="126"/>
    </location>
</feature>